<evidence type="ECO:0000313" key="5">
    <source>
        <dbReference type="Proteomes" id="UP000011087"/>
    </source>
</evidence>
<evidence type="ECO:0000313" key="4">
    <source>
        <dbReference type="EnsemblProtists" id="EKX53288"/>
    </source>
</evidence>
<reference evidence="4" key="3">
    <citation type="submission" date="2016-03" db="UniProtKB">
        <authorList>
            <consortium name="EnsemblProtists"/>
        </authorList>
    </citation>
    <scope>IDENTIFICATION</scope>
</reference>
<keyword evidence="1" id="KW-0175">Coiled coil</keyword>
<dbReference type="EnsemblProtists" id="EKX53288">
    <property type="protein sequence ID" value="EKX53288"/>
    <property type="gene ID" value="GUITHDRAFT_133030"/>
</dbReference>
<dbReference type="EMBL" id="JH992970">
    <property type="protein sequence ID" value="EKX53288.1"/>
    <property type="molecule type" value="Genomic_DNA"/>
</dbReference>
<feature type="compositionally biased region" description="Acidic residues" evidence="2">
    <location>
        <begin position="30"/>
        <end position="43"/>
    </location>
</feature>
<organism evidence="3">
    <name type="scientific">Guillardia theta (strain CCMP2712)</name>
    <name type="common">Cryptophyte</name>
    <dbReference type="NCBI Taxonomy" id="905079"/>
    <lineage>
        <taxon>Eukaryota</taxon>
        <taxon>Cryptophyceae</taxon>
        <taxon>Pyrenomonadales</taxon>
        <taxon>Geminigeraceae</taxon>
        <taxon>Guillardia</taxon>
    </lineage>
</organism>
<reference evidence="3 5" key="1">
    <citation type="journal article" date="2012" name="Nature">
        <title>Algal genomes reveal evolutionary mosaicism and the fate of nucleomorphs.</title>
        <authorList>
            <consortium name="DOE Joint Genome Institute"/>
            <person name="Curtis B.A."/>
            <person name="Tanifuji G."/>
            <person name="Burki F."/>
            <person name="Gruber A."/>
            <person name="Irimia M."/>
            <person name="Maruyama S."/>
            <person name="Arias M.C."/>
            <person name="Ball S.G."/>
            <person name="Gile G.H."/>
            <person name="Hirakawa Y."/>
            <person name="Hopkins J.F."/>
            <person name="Kuo A."/>
            <person name="Rensing S.A."/>
            <person name="Schmutz J."/>
            <person name="Symeonidi A."/>
            <person name="Elias M."/>
            <person name="Eveleigh R.J."/>
            <person name="Herman E.K."/>
            <person name="Klute M.J."/>
            <person name="Nakayama T."/>
            <person name="Obornik M."/>
            <person name="Reyes-Prieto A."/>
            <person name="Armbrust E.V."/>
            <person name="Aves S.J."/>
            <person name="Beiko R.G."/>
            <person name="Coutinho P."/>
            <person name="Dacks J.B."/>
            <person name="Durnford D.G."/>
            <person name="Fast N.M."/>
            <person name="Green B.R."/>
            <person name="Grisdale C.J."/>
            <person name="Hempel F."/>
            <person name="Henrissat B."/>
            <person name="Hoppner M.P."/>
            <person name="Ishida K."/>
            <person name="Kim E."/>
            <person name="Koreny L."/>
            <person name="Kroth P.G."/>
            <person name="Liu Y."/>
            <person name="Malik S.B."/>
            <person name="Maier U.G."/>
            <person name="McRose D."/>
            <person name="Mock T."/>
            <person name="Neilson J.A."/>
            <person name="Onodera N.T."/>
            <person name="Poole A.M."/>
            <person name="Pritham E.J."/>
            <person name="Richards T.A."/>
            <person name="Rocap G."/>
            <person name="Roy S.W."/>
            <person name="Sarai C."/>
            <person name="Schaack S."/>
            <person name="Shirato S."/>
            <person name="Slamovits C.H."/>
            <person name="Spencer D.F."/>
            <person name="Suzuki S."/>
            <person name="Worden A.Z."/>
            <person name="Zauner S."/>
            <person name="Barry K."/>
            <person name="Bell C."/>
            <person name="Bharti A.K."/>
            <person name="Crow J.A."/>
            <person name="Grimwood J."/>
            <person name="Kramer R."/>
            <person name="Lindquist E."/>
            <person name="Lucas S."/>
            <person name="Salamov A."/>
            <person name="McFadden G.I."/>
            <person name="Lane C.E."/>
            <person name="Keeling P.J."/>
            <person name="Gray M.W."/>
            <person name="Grigoriev I.V."/>
            <person name="Archibald J.M."/>
        </authorList>
    </citation>
    <scope>NUCLEOTIDE SEQUENCE</scope>
    <source>
        <strain evidence="3 5">CCMP2712</strain>
    </source>
</reference>
<dbReference type="HOGENOM" id="CLU_710695_0_0_1"/>
<dbReference type="RefSeq" id="XP_005840268.1">
    <property type="nucleotide sequence ID" value="XM_005840211.1"/>
</dbReference>
<feature type="coiled-coil region" evidence="1">
    <location>
        <begin position="297"/>
        <end position="324"/>
    </location>
</feature>
<feature type="compositionally biased region" description="Basic and acidic residues" evidence="2">
    <location>
        <begin position="51"/>
        <end position="85"/>
    </location>
</feature>
<accession>L1JYY6</accession>
<gene>
    <name evidence="3" type="ORF">GUITHDRAFT_133030</name>
</gene>
<dbReference type="KEGG" id="gtt:GUITHDRAFT_133030"/>
<dbReference type="AlphaFoldDB" id="L1JYY6"/>
<name>L1JYY6_GUITC</name>
<feature type="compositionally biased region" description="Basic and acidic residues" evidence="2">
    <location>
        <begin position="9"/>
        <end position="29"/>
    </location>
</feature>
<evidence type="ECO:0000256" key="2">
    <source>
        <dbReference type="SAM" id="MobiDB-lite"/>
    </source>
</evidence>
<feature type="compositionally biased region" description="Low complexity" evidence="2">
    <location>
        <begin position="90"/>
        <end position="103"/>
    </location>
</feature>
<reference evidence="5" key="2">
    <citation type="submission" date="2012-11" db="EMBL/GenBank/DDBJ databases">
        <authorList>
            <person name="Kuo A."/>
            <person name="Curtis B.A."/>
            <person name="Tanifuji G."/>
            <person name="Burki F."/>
            <person name="Gruber A."/>
            <person name="Irimia M."/>
            <person name="Maruyama S."/>
            <person name="Arias M.C."/>
            <person name="Ball S.G."/>
            <person name="Gile G.H."/>
            <person name="Hirakawa Y."/>
            <person name="Hopkins J.F."/>
            <person name="Rensing S.A."/>
            <person name="Schmutz J."/>
            <person name="Symeonidi A."/>
            <person name="Elias M."/>
            <person name="Eveleigh R.J."/>
            <person name="Herman E.K."/>
            <person name="Klute M.J."/>
            <person name="Nakayama T."/>
            <person name="Obornik M."/>
            <person name="Reyes-Prieto A."/>
            <person name="Armbrust E.V."/>
            <person name="Aves S.J."/>
            <person name="Beiko R.G."/>
            <person name="Coutinho P."/>
            <person name="Dacks J.B."/>
            <person name="Durnford D.G."/>
            <person name="Fast N.M."/>
            <person name="Green B.R."/>
            <person name="Grisdale C."/>
            <person name="Hempe F."/>
            <person name="Henrissat B."/>
            <person name="Hoppner M.P."/>
            <person name="Ishida K.-I."/>
            <person name="Kim E."/>
            <person name="Koreny L."/>
            <person name="Kroth P.G."/>
            <person name="Liu Y."/>
            <person name="Malik S.-B."/>
            <person name="Maier U.G."/>
            <person name="McRose D."/>
            <person name="Mock T."/>
            <person name="Neilson J.A."/>
            <person name="Onodera N.T."/>
            <person name="Poole A.M."/>
            <person name="Pritham E.J."/>
            <person name="Richards T.A."/>
            <person name="Rocap G."/>
            <person name="Roy S.W."/>
            <person name="Sarai C."/>
            <person name="Schaack S."/>
            <person name="Shirato S."/>
            <person name="Slamovits C.H."/>
            <person name="Spencer D.F."/>
            <person name="Suzuki S."/>
            <person name="Worden A.Z."/>
            <person name="Zauner S."/>
            <person name="Barry K."/>
            <person name="Bell C."/>
            <person name="Bharti A.K."/>
            <person name="Crow J.A."/>
            <person name="Grimwood J."/>
            <person name="Kramer R."/>
            <person name="Lindquist E."/>
            <person name="Lucas S."/>
            <person name="Salamov A."/>
            <person name="McFadden G.I."/>
            <person name="Lane C.E."/>
            <person name="Keeling P.J."/>
            <person name="Gray M.W."/>
            <person name="Grigoriev I.V."/>
            <person name="Archibald J.M."/>
        </authorList>
    </citation>
    <scope>NUCLEOTIDE SEQUENCE</scope>
    <source>
        <strain evidence="5">CCMP2712</strain>
    </source>
</reference>
<dbReference type="Proteomes" id="UP000011087">
    <property type="component" value="Unassembled WGS sequence"/>
</dbReference>
<evidence type="ECO:0000313" key="3">
    <source>
        <dbReference type="EMBL" id="EKX53288.1"/>
    </source>
</evidence>
<feature type="region of interest" description="Disordered" evidence="2">
    <location>
        <begin position="340"/>
        <end position="361"/>
    </location>
</feature>
<evidence type="ECO:0000256" key="1">
    <source>
        <dbReference type="SAM" id="Coils"/>
    </source>
</evidence>
<sequence length="389" mass="44126">MDTQKKQRIHELRQRLHASREGRRGREGQVDQDEEREQGEEEQGVQAETEEDHRSGKYDHESKTPRLRPHDVTGEERGGGDEGARNHRSLLAQQMKKQLALDQPLTSDPPRETSRAHQHSSIHSESDKKRKLQARPSEERPLTREERERMEAKHSPSLPRCLGHVAGKKAVVYSVGSLPRSASQHKTIVLPTTRGELLALATTALRLRPPAQRVFDANSGTELLDPWLQELVEDHSMQGGASWLNGAHADVSFLLAVSHHEEFAPPRLVAHDASPQHAAMVAQVPDGEAPEGGRQAVAELEERIRELEDERTKLKKQLDFKSRALAASIKREREMQEREEMLRKTVKRPPSSYLSPSADPMQVATQAEAHRLEMEELRRRLDMLEARED</sequence>
<keyword evidence="5" id="KW-1185">Reference proteome</keyword>
<feature type="compositionally biased region" description="Basic and acidic residues" evidence="2">
    <location>
        <begin position="136"/>
        <end position="154"/>
    </location>
</feature>
<protein>
    <submittedName>
        <fullName evidence="3 4">Uncharacterized protein</fullName>
    </submittedName>
</protein>
<proteinExistence type="predicted"/>
<dbReference type="GeneID" id="17310175"/>
<dbReference type="PaxDb" id="55529-EKX53288"/>
<feature type="region of interest" description="Disordered" evidence="2">
    <location>
        <begin position="1"/>
        <end position="161"/>
    </location>
</feature>